<organism evidence="16 17">
    <name type="scientific">Garciella nitratireducens DSM 15102</name>
    <dbReference type="NCBI Taxonomy" id="1121911"/>
    <lineage>
        <taxon>Bacteria</taxon>
        <taxon>Bacillati</taxon>
        <taxon>Bacillota</taxon>
        <taxon>Clostridia</taxon>
        <taxon>Eubacteriales</taxon>
        <taxon>Eubacteriaceae</taxon>
        <taxon>Garciella</taxon>
    </lineage>
</organism>
<dbReference type="InterPro" id="IPR036052">
    <property type="entry name" value="TrpB-like_PALP_sf"/>
</dbReference>
<evidence type="ECO:0000256" key="9">
    <source>
        <dbReference type="ARBA" id="ARBA00022533"/>
    </source>
</evidence>
<evidence type="ECO:0000259" key="15">
    <source>
        <dbReference type="PROSITE" id="PS51671"/>
    </source>
</evidence>
<dbReference type="CDD" id="cd04886">
    <property type="entry name" value="ACT_ThrD-II-like"/>
    <property type="match status" value="1"/>
</dbReference>
<evidence type="ECO:0000256" key="4">
    <source>
        <dbReference type="ARBA" id="ARBA00004958"/>
    </source>
</evidence>
<dbReference type="EC" id="4.3.1.19" evidence="7"/>
<evidence type="ECO:0000256" key="2">
    <source>
        <dbReference type="ARBA" id="ARBA00001933"/>
    </source>
</evidence>
<evidence type="ECO:0000313" key="17">
    <source>
        <dbReference type="Proteomes" id="UP000196365"/>
    </source>
</evidence>
<dbReference type="UniPathway" id="UPA00047">
    <property type="reaction ID" value="UER00054"/>
</dbReference>
<evidence type="ECO:0000256" key="1">
    <source>
        <dbReference type="ARBA" id="ARBA00001274"/>
    </source>
</evidence>
<evidence type="ECO:0000256" key="8">
    <source>
        <dbReference type="ARBA" id="ARBA00022248"/>
    </source>
</evidence>
<feature type="domain" description="ACT" evidence="15">
    <location>
        <begin position="328"/>
        <end position="402"/>
    </location>
</feature>
<evidence type="ECO:0000256" key="5">
    <source>
        <dbReference type="ARBA" id="ARBA00010869"/>
    </source>
</evidence>
<evidence type="ECO:0000256" key="13">
    <source>
        <dbReference type="ARBA" id="ARBA00025527"/>
    </source>
</evidence>
<dbReference type="GO" id="GO:0070689">
    <property type="term" value="P:L-threonine catabolic process to propionate"/>
    <property type="evidence" value="ECO:0007669"/>
    <property type="project" value="UniProtKB-UniPathway"/>
</dbReference>
<dbReference type="CDD" id="cd01562">
    <property type="entry name" value="Thr-dehyd"/>
    <property type="match status" value="1"/>
</dbReference>
<comment type="pathway">
    <text evidence="3">Amino-acid biosynthesis; L-isoleucine biosynthesis; 2-oxobutanoate from L-threonine: step 1/1.</text>
</comment>
<dbReference type="InterPro" id="IPR005789">
    <property type="entry name" value="Thr_deHydtase_catblc"/>
</dbReference>
<dbReference type="Proteomes" id="UP000196365">
    <property type="component" value="Unassembled WGS sequence"/>
</dbReference>
<dbReference type="OrthoDB" id="9811476at2"/>
<evidence type="ECO:0000256" key="14">
    <source>
        <dbReference type="ARBA" id="ARBA00031427"/>
    </source>
</evidence>
<dbReference type="FunFam" id="3.40.50.1100:FF:000007">
    <property type="entry name" value="L-threonine dehydratase catabolic TdcB"/>
    <property type="match status" value="1"/>
</dbReference>
<keyword evidence="9" id="KW-0021">Allosteric enzyme</keyword>
<evidence type="ECO:0000256" key="11">
    <source>
        <dbReference type="ARBA" id="ARBA00022898"/>
    </source>
</evidence>
<evidence type="ECO:0000256" key="7">
    <source>
        <dbReference type="ARBA" id="ARBA00012096"/>
    </source>
</evidence>
<dbReference type="PROSITE" id="PS51671">
    <property type="entry name" value="ACT"/>
    <property type="match status" value="1"/>
</dbReference>
<dbReference type="InterPro" id="IPR001926">
    <property type="entry name" value="TrpB-like_PALP"/>
</dbReference>
<keyword evidence="10" id="KW-0028">Amino-acid biosynthesis</keyword>
<proteinExistence type="inferred from homology"/>
<dbReference type="PANTHER" id="PTHR48078">
    <property type="entry name" value="THREONINE DEHYDRATASE, MITOCHONDRIAL-RELATED"/>
    <property type="match status" value="1"/>
</dbReference>
<name>A0A1T4KT15_9FIRM</name>
<evidence type="ECO:0000313" key="16">
    <source>
        <dbReference type="EMBL" id="SJZ45584.1"/>
    </source>
</evidence>
<comment type="similarity">
    <text evidence="5">Belongs to the serine/threonine dehydratase family.</text>
</comment>
<dbReference type="NCBIfam" id="TIGR01127">
    <property type="entry name" value="ilvA_1Cterm"/>
    <property type="match status" value="1"/>
</dbReference>
<evidence type="ECO:0000256" key="3">
    <source>
        <dbReference type="ARBA" id="ARBA00004810"/>
    </source>
</evidence>
<dbReference type="GO" id="GO:0030170">
    <property type="term" value="F:pyridoxal phosphate binding"/>
    <property type="evidence" value="ECO:0007669"/>
    <property type="project" value="InterPro"/>
</dbReference>
<evidence type="ECO:0000256" key="6">
    <source>
        <dbReference type="ARBA" id="ARBA00011447"/>
    </source>
</evidence>
<dbReference type="UniPathway" id="UPA00052">
    <property type="reaction ID" value="UER00507"/>
</dbReference>
<gene>
    <name evidence="16" type="ORF">SAMN02745973_00700</name>
</gene>
<dbReference type="InterPro" id="IPR000634">
    <property type="entry name" value="Ser/Thr_deHydtase_PyrdxlP-BS"/>
</dbReference>
<comment type="cofactor">
    <cofactor evidence="2">
        <name>pyridoxal 5'-phosphate</name>
        <dbReference type="ChEBI" id="CHEBI:597326"/>
    </cofactor>
</comment>
<dbReference type="EMBL" id="FUWV01000002">
    <property type="protein sequence ID" value="SJZ45584.1"/>
    <property type="molecule type" value="Genomic_DNA"/>
</dbReference>
<keyword evidence="12" id="KW-0456">Lyase</keyword>
<comment type="catalytic activity">
    <reaction evidence="1">
        <text>L-threonine = 2-oxobutanoate + NH4(+)</text>
        <dbReference type="Rhea" id="RHEA:22108"/>
        <dbReference type="ChEBI" id="CHEBI:16763"/>
        <dbReference type="ChEBI" id="CHEBI:28938"/>
        <dbReference type="ChEBI" id="CHEBI:57926"/>
        <dbReference type="EC" id="4.3.1.19"/>
    </reaction>
</comment>
<dbReference type="Pfam" id="PF00291">
    <property type="entry name" value="PALP"/>
    <property type="match status" value="1"/>
</dbReference>
<dbReference type="Gene3D" id="3.40.50.1100">
    <property type="match status" value="2"/>
</dbReference>
<dbReference type="SUPFAM" id="SSF53686">
    <property type="entry name" value="Tryptophan synthase beta subunit-like PLP-dependent enzymes"/>
    <property type="match status" value="1"/>
</dbReference>
<dbReference type="RefSeq" id="WP_087678119.1">
    <property type="nucleotide sequence ID" value="NZ_FUWV01000002.1"/>
</dbReference>
<accession>A0A1T4KT15</accession>
<evidence type="ECO:0000256" key="12">
    <source>
        <dbReference type="ARBA" id="ARBA00023239"/>
    </source>
</evidence>
<evidence type="ECO:0000256" key="10">
    <source>
        <dbReference type="ARBA" id="ARBA00022624"/>
    </source>
</evidence>
<comment type="subunit">
    <text evidence="6">In the native structure, TdcB is in a dimeric form, whereas in the TdcB-AMP complex, it exists in a tetrameric form (dimer of dimers).</text>
</comment>
<dbReference type="InterPro" id="IPR044561">
    <property type="entry name" value="ACT_ThrD-II-like"/>
</dbReference>
<comment type="function">
    <text evidence="13">Catalyzes the anaerobic formation of alpha-ketobutyrate and ammonia from threonine in a two-step reaction. The first step involved a dehydration of threonine and a production of enamine intermediates (aminocrotonate), which tautomerizes to its imine form (iminobutyrate). Both intermediates are unstable and short-lived. The second step is the nonenzymatic hydrolysis of the enamine/imine intermediates to form 2-ketobutyrate and free ammonia. In the low water environment of the cell, the second step is accelerated by RidA.</text>
</comment>
<reference evidence="16 17" key="1">
    <citation type="submission" date="2017-02" db="EMBL/GenBank/DDBJ databases">
        <authorList>
            <person name="Peterson S.W."/>
        </authorList>
    </citation>
    <scope>NUCLEOTIDE SEQUENCE [LARGE SCALE GENOMIC DNA]</scope>
    <source>
        <strain evidence="16 17">DSM 15102</strain>
    </source>
</reference>
<comment type="pathway">
    <text evidence="4">Amino-acid degradation; L-threonine degradation via propanoate pathway; propanoate from L-threonine: step 1/4.</text>
</comment>
<dbReference type="GO" id="GO:0009097">
    <property type="term" value="P:isoleucine biosynthetic process"/>
    <property type="evidence" value="ECO:0007669"/>
    <property type="project" value="UniProtKB-UniPathway"/>
</dbReference>
<dbReference type="AlphaFoldDB" id="A0A1T4KT15"/>
<dbReference type="GO" id="GO:0006565">
    <property type="term" value="P:L-serine catabolic process"/>
    <property type="evidence" value="ECO:0007669"/>
    <property type="project" value="TreeGrafter"/>
</dbReference>
<dbReference type="InterPro" id="IPR002912">
    <property type="entry name" value="ACT_dom"/>
</dbReference>
<keyword evidence="17" id="KW-1185">Reference proteome</keyword>
<dbReference type="PROSITE" id="PS00165">
    <property type="entry name" value="DEHYDRATASE_SER_THR"/>
    <property type="match status" value="1"/>
</dbReference>
<dbReference type="InterPro" id="IPR050147">
    <property type="entry name" value="Ser/Thr_Dehydratase"/>
</dbReference>
<protein>
    <recommendedName>
        <fullName evidence="8">L-threonine dehydratase catabolic TdcB</fullName>
        <ecNumber evidence="7">4.3.1.19</ecNumber>
    </recommendedName>
    <alternativeName>
        <fullName evidence="14">Threonine deaminase</fullName>
    </alternativeName>
</protein>
<dbReference type="GO" id="GO:0004794">
    <property type="term" value="F:threonine deaminase activity"/>
    <property type="evidence" value="ECO:0007669"/>
    <property type="project" value="UniProtKB-EC"/>
</dbReference>
<dbReference type="InterPro" id="IPR045865">
    <property type="entry name" value="ACT-like_dom_sf"/>
</dbReference>
<keyword evidence="10" id="KW-0100">Branched-chain amino acid biosynthesis</keyword>
<dbReference type="PANTHER" id="PTHR48078:SF6">
    <property type="entry name" value="L-THREONINE DEHYDRATASE CATABOLIC TDCB"/>
    <property type="match status" value="1"/>
</dbReference>
<keyword evidence="10" id="KW-0412">Isoleucine biosynthesis</keyword>
<dbReference type="GO" id="GO:0003941">
    <property type="term" value="F:L-serine ammonia-lyase activity"/>
    <property type="evidence" value="ECO:0007669"/>
    <property type="project" value="TreeGrafter"/>
</dbReference>
<dbReference type="SUPFAM" id="SSF55021">
    <property type="entry name" value="ACT-like"/>
    <property type="match status" value="1"/>
</dbReference>
<sequence>MNVSLKDIEKARETLKNVIYPTPLILSKKITSFSDNEIFLKAENLQKTGSFKIRGAYNKIANLNQEQKSRGVLASSAGNHAQGVALGASVYGIPSTIVMPLGAPVAKVSATQSYGAKVVLYGNVYDEAYEKALEIQNKTGATFLHPFDDPDVIAGQGTIGLEILDQLKDIDTIVVPIGGGGLISGIAIAAKSIRKEIKIIGVEPENAASMRTSIKKGEIETLELCGSIADGIAVKTPGELTYSIVKDYVDDIVTVSEEEIANAILTLMEDEKMVVEGAGAASIAAIIAGKINRKGKKIVAIISGGNIDMNMVTNIIDNELLKRGRMLEIKVCLPDKPGNLKHLLELIAQTKANVFTIHQTNLRPYLAVGMQEVSIILETKNHDHIAQIYKILKENEYSLIED</sequence>
<keyword evidence="11" id="KW-0663">Pyridoxal phosphate</keyword>